<keyword evidence="1" id="KW-0472">Membrane</keyword>
<organism evidence="2">
    <name type="scientific">viral metagenome</name>
    <dbReference type="NCBI Taxonomy" id="1070528"/>
    <lineage>
        <taxon>unclassified sequences</taxon>
        <taxon>metagenomes</taxon>
        <taxon>organismal metagenomes</taxon>
    </lineage>
</organism>
<evidence type="ECO:0000256" key="1">
    <source>
        <dbReference type="SAM" id="Phobius"/>
    </source>
</evidence>
<keyword evidence="1" id="KW-0812">Transmembrane</keyword>
<dbReference type="EMBL" id="MN740137">
    <property type="protein sequence ID" value="QHT89202.1"/>
    <property type="molecule type" value="Genomic_DNA"/>
</dbReference>
<evidence type="ECO:0000313" key="2">
    <source>
        <dbReference type="EMBL" id="QHT89202.1"/>
    </source>
</evidence>
<name>A0A6C0I8R7_9ZZZZ</name>
<proteinExistence type="predicted"/>
<feature type="transmembrane region" description="Helical" evidence="1">
    <location>
        <begin position="21"/>
        <end position="40"/>
    </location>
</feature>
<dbReference type="AlphaFoldDB" id="A0A6C0I8R7"/>
<sequence>MSLCKYANILGEPGKGIHSIRLFNIAVVDVLATFLLAGVINHFVKANYFVVLILCFLLGIILHELFCVETTIGKWLNKILS</sequence>
<accession>A0A6C0I8R7</accession>
<protein>
    <submittedName>
        <fullName evidence="2">Uncharacterized protein</fullName>
    </submittedName>
</protein>
<keyword evidence="1" id="KW-1133">Transmembrane helix</keyword>
<reference evidence="2" key="1">
    <citation type="journal article" date="2020" name="Nature">
        <title>Giant virus diversity and host interactions through global metagenomics.</title>
        <authorList>
            <person name="Schulz F."/>
            <person name="Roux S."/>
            <person name="Paez-Espino D."/>
            <person name="Jungbluth S."/>
            <person name="Walsh D.A."/>
            <person name="Denef V.J."/>
            <person name="McMahon K.D."/>
            <person name="Konstantinidis K.T."/>
            <person name="Eloe-Fadrosh E.A."/>
            <person name="Kyrpides N.C."/>
            <person name="Woyke T."/>
        </authorList>
    </citation>
    <scope>NUCLEOTIDE SEQUENCE</scope>
    <source>
        <strain evidence="2">GVMAG-M-3300023184-53</strain>
    </source>
</reference>
<feature type="transmembrane region" description="Helical" evidence="1">
    <location>
        <begin position="46"/>
        <end position="68"/>
    </location>
</feature>